<keyword evidence="3" id="KW-1185">Reference proteome</keyword>
<feature type="region of interest" description="Disordered" evidence="1">
    <location>
        <begin position="100"/>
        <end position="139"/>
    </location>
</feature>
<dbReference type="InParanoid" id="A0A673A8E9"/>
<reference evidence="2" key="2">
    <citation type="submission" date="2025-08" db="UniProtKB">
        <authorList>
            <consortium name="Ensembl"/>
        </authorList>
    </citation>
    <scope>IDENTIFICATION</scope>
</reference>
<reference evidence="2" key="1">
    <citation type="submission" date="2019-06" db="EMBL/GenBank/DDBJ databases">
        <authorList>
            <consortium name="Wellcome Sanger Institute Data Sharing"/>
        </authorList>
    </citation>
    <scope>NUCLEOTIDE SEQUENCE [LARGE SCALE GENOMIC DNA]</scope>
</reference>
<evidence type="ECO:0000313" key="2">
    <source>
        <dbReference type="Ensembl" id="ENSSORP00005025840.1"/>
    </source>
</evidence>
<gene>
    <name evidence="2" type="primary">c5h3orf14</name>
</gene>
<accession>A0A673A8E9</accession>
<dbReference type="AlphaFoldDB" id="A0A673A8E9"/>
<dbReference type="Ensembl" id="ENSSORT00005026608.1">
    <property type="protein sequence ID" value="ENSSORP00005025840.1"/>
    <property type="gene ID" value="ENSSORG00005012418.1"/>
</dbReference>
<dbReference type="Proteomes" id="UP000472271">
    <property type="component" value="Chromosome 5"/>
</dbReference>
<dbReference type="GeneID" id="115419044"/>
<dbReference type="Pfam" id="PF15134">
    <property type="entry name" value="CEP15-like"/>
    <property type="match status" value="1"/>
</dbReference>
<name>A0A673A8E9_9TELE</name>
<dbReference type="CTD" id="57415"/>
<sequence>MSKSASEEMELIEKHEEILGRRSLVLQQMDQRYHQIKVQKKQRLKEREDARIRNDALMQHLQKLEAGLRAGRLPDPTLQALETRYWASVEESVPAWELFLQGKGPHPIDSPGSGPGGVKQAPSKDHGRPPRPRPGPVRR</sequence>
<dbReference type="RefSeq" id="XP_029989513.1">
    <property type="nucleotide sequence ID" value="XM_030133653.1"/>
</dbReference>
<dbReference type="OrthoDB" id="9871079at2759"/>
<evidence type="ECO:0000313" key="3">
    <source>
        <dbReference type="Proteomes" id="UP000472271"/>
    </source>
</evidence>
<dbReference type="PANTHER" id="PTHR14286">
    <property type="entry name" value="GENE, 49355-RELATED"/>
    <property type="match status" value="1"/>
</dbReference>
<dbReference type="PANTHER" id="PTHR14286:SF2">
    <property type="entry name" value="CENTROSOMAL PROTEIN 15 KDA"/>
    <property type="match status" value="1"/>
</dbReference>
<organism evidence="2 3">
    <name type="scientific">Sphaeramia orbicularis</name>
    <name type="common">orbiculate cardinalfish</name>
    <dbReference type="NCBI Taxonomy" id="375764"/>
    <lineage>
        <taxon>Eukaryota</taxon>
        <taxon>Metazoa</taxon>
        <taxon>Chordata</taxon>
        <taxon>Craniata</taxon>
        <taxon>Vertebrata</taxon>
        <taxon>Euteleostomi</taxon>
        <taxon>Actinopterygii</taxon>
        <taxon>Neopterygii</taxon>
        <taxon>Teleostei</taxon>
        <taxon>Neoteleostei</taxon>
        <taxon>Acanthomorphata</taxon>
        <taxon>Gobiaria</taxon>
        <taxon>Kurtiformes</taxon>
        <taxon>Apogonoidei</taxon>
        <taxon>Apogonidae</taxon>
        <taxon>Apogoninae</taxon>
        <taxon>Sphaeramia</taxon>
    </lineage>
</organism>
<evidence type="ECO:0000256" key="1">
    <source>
        <dbReference type="SAM" id="MobiDB-lite"/>
    </source>
</evidence>
<dbReference type="InterPro" id="IPR028006">
    <property type="entry name" value="CEP15-like"/>
</dbReference>
<dbReference type="FunCoup" id="A0A673A8E9">
    <property type="interactions" value="505"/>
</dbReference>
<proteinExistence type="predicted"/>
<reference evidence="2" key="3">
    <citation type="submission" date="2025-09" db="UniProtKB">
        <authorList>
            <consortium name="Ensembl"/>
        </authorList>
    </citation>
    <scope>IDENTIFICATION</scope>
</reference>
<protein>
    <submittedName>
        <fullName evidence="2">Uncharacterized protein</fullName>
    </submittedName>
</protein>